<reference evidence="1" key="1">
    <citation type="submission" date="2023-11" db="EMBL/GenBank/DDBJ databases">
        <title>Genome assemblies of two species of porcelain crab, Petrolisthes cinctipes and Petrolisthes manimaculis (Anomura: Porcellanidae).</title>
        <authorList>
            <person name="Angst P."/>
        </authorList>
    </citation>
    <scope>NUCLEOTIDE SEQUENCE</scope>
    <source>
        <strain evidence="1">PB745_02</strain>
        <tissue evidence="1">Gill</tissue>
    </source>
</reference>
<comment type="caution">
    <text evidence="1">The sequence shown here is derived from an EMBL/GenBank/DDBJ whole genome shotgun (WGS) entry which is preliminary data.</text>
</comment>
<gene>
    <name evidence="1" type="ORF">Pmani_011810</name>
</gene>
<dbReference type="EMBL" id="JAWZYT010000954">
    <property type="protein sequence ID" value="KAK4317081.1"/>
    <property type="molecule type" value="Genomic_DNA"/>
</dbReference>
<protein>
    <submittedName>
        <fullName evidence="1">Uncharacterized protein</fullName>
    </submittedName>
</protein>
<name>A0AAE1PZY8_9EUCA</name>
<proteinExistence type="predicted"/>
<organism evidence="1 2">
    <name type="scientific">Petrolisthes manimaculis</name>
    <dbReference type="NCBI Taxonomy" id="1843537"/>
    <lineage>
        <taxon>Eukaryota</taxon>
        <taxon>Metazoa</taxon>
        <taxon>Ecdysozoa</taxon>
        <taxon>Arthropoda</taxon>
        <taxon>Crustacea</taxon>
        <taxon>Multicrustacea</taxon>
        <taxon>Malacostraca</taxon>
        <taxon>Eumalacostraca</taxon>
        <taxon>Eucarida</taxon>
        <taxon>Decapoda</taxon>
        <taxon>Pleocyemata</taxon>
        <taxon>Anomura</taxon>
        <taxon>Galatheoidea</taxon>
        <taxon>Porcellanidae</taxon>
        <taxon>Petrolisthes</taxon>
    </lineage>
</organism>
<dbReference type="AlphaFoldDB" id="A0AAE1PZY8"/>
<accession>A0AAE1PZY8</accession>
<evidence type="ECO:0000313" key="1">
    <source>
        <dbReference type="EMBL" id="KAK4317081.1"/>
    </source>
</evidence>
<keyword evidence="2" id="KW-1185">Reference proteome</keyword>
<evidence type="ECO:0000313" key="2">
    <source>
        <dbReference type="Proteomes" id="UP001292094"/>
    </source>
</evidence>
<dbReference type="Proteomes" id="UP001292094">
    <property type="component" value="Unassembled WGS sequence"/>
</dbReference>
<sequence>MLTIRVHIAARKRLVIPAWPQMNDSPPFTDHYYEASLARGGDKIRINVTNFGPRAACLSPLEEQRTFIILATVSGKTHQRLRAHYDHPGSAAVQWSKENEEEVWRALGKCYIQSLLIKGINYVNTLLSFYRGGVEGIG</sequence>